<keyword evidence="7" id="KW-0436">Ligase</keyword>
<dbReference type="GO" id="GO:0016020">
    <property type="term" value="C:membrane"/>
    <property type="evidence" value="ECO:0007669"/>
    <property type="project" value="UniProtKB-SubCell"/>
</dbReference>
<feature type="transmembrane region" description="Helical" evidence="5">
    <location>
        <begin position="125"/>
        <end position="146"/>
    </location>
</feature>
<keyword evidence="4 5" id="KW-0472">Membrane</keyword>
<feature type="transmembrane region" description="Helical" evidence="5">
    <location>
        <begin position="353"/>
        <end position="373"/>
    </location>
</feature>
<feature type="transmembrane region" description="Helical" evidence="5">
    <location>
        <begin position="68"/>
        <end position="86"/>
    </location>
</feature>
<proteinExistence type="predicted"/>
<feature type="domain" description="O-antigen ligase-related" evidence="6">
    <location>
        <begin position="193"/>
        <end position="369"/>
    </location>
</feature>
<gene>
    <name evidence="7" type="ORF">SAMN04487935_0775</name>
</gene>
<comment type="subcellular location">
    <subcellularLocation>
        <location evidence="1">Membrane</location>
        <topology evidence="1">Multi-pass membrane protein</topology>
    </subcellularLocation>
</comment>
<dbReference type="InterPro" id="IPR051533">
    <property type="entry name" value="WaaL-like"/>
</dbReference>
<sequence>MGSTYNYLKNAFLELKQESSKNPGVASVILLLWSIQLPYSISSISLGILAATAIFTFKKSNFTTQNTLLLPIALFAMMAMSLIWSIDLRMSLKGLSKSIPLALVPLCFLIYPAFTAVQKHIVLRFYSLGMLVFVGFYLIKATIRFAMTQQTAVFFYHELVTEDVNAIHVSVYVAIAAIYFLCYSEGILWKKIAAIALLFFMVLLSSKNIIIVVLGLLCYHFYTGSRRNLKIGAVFLVVAAIGLSGKIKERFVDEFSSNASTVHQGQNINKVSVGQAWNNPTFSQNNYFAGTAFRVYQIRIFKEMLQADPGVFFTGYGLNATDEKIKEKGAAHNVFSGDGVNDGYQNKNFHNEYIQVLAETGIFGLLILLSILIINTIKAVLNENFIHISFAIIMISLFLTESFLSRQRGIIFFTIMYCLFNGSNDFVKARTEKNI</sequence>
<organism evidence="7 8">
    <name type="scientific">Flavobacterium noncentrifugens</name>
    <dbReference type="NCBI Taxonomy" id="1128970"/>
    <lineage>
        <taxon>Bacteria</taxon>
        <taxon>Pseudomonadati</taxon>
        <taxon>Bacteroidota</taxon>
        <taxon>Flavobacteriia</taxon>
        <taxon>Flavobacteriales</taxon>
        <taxon>Flavobacteriaceae</taxon>
        <taxon>Flavobacterium</taxon>
    </lineage>
</organism>
<dbReference type="Pfam" id="PF04932">
    <property type="entry name" value="Wzy_C"/>
    <property type="match status" value="1"/>
</dbReference>
<dbReference type="OrthoDB" id="1093278at2"/>
<keyword evidence="2 5" id="KW-0812">Transmembrane</keyword>
<feature type="transmembrane region" description="Helical" evidence="5">
    <location>
        <begin position="228"/>
        <end position="245"/>
    </location>
</feature>
<accession>A0A1G8T0Q1</accession>
<dbReference type="PANTHER" id="PTHR37422">
    <property type="entry name" value="TEICHURONIC ACID BIOSYNTHESIS PROTEIN TUAE"/>
    <property type="match status" value="1"/>
</dbReference>
<dbReference type="GO" id="GO:0016874">
    <property type="term" value="F:ligase activity"/>
    <property type="evidence" value="ECO:0007669"/>
    <property type="project" value="UniProtKB-KW"/>
</dbReference>
<keyword evidence="3 5" id="KW-1133">Transmembrane helix</keyword>
<feature type="transmembrane region" description="Helical" evidence="5">
    <location>
        <begin position="385"/>
        <end position="404"/>
    </location>
</feature>
<dbReference type="RefSeq" id="WP_091391972.1">
    <property type="nucleotide sequence ID" value="NZ_BKAI01000002.1"/>
</dbReference>
<protein>
    <submittedName>
        <fullName evidence="7">O-Antigen ligase</fullName>
    </submittedName>
</protein>
<feature type="transmembrane region" description="Helical" evidence="5">
    <location>
        <begin position="166"/>
        <end position="183"/>
    </location>
</feature>
<feature type="transmembrane region" description="Helical" evidence="5">
    <location>
        <begin position="37"/>
        <end position="56"/>
    </location>
</feature>
<dbReference type="Proteomes" id="UP000199580">
    <property type="component" value="Unassembled WGS sequence"/>
</dbReference>
<evidence type="ECO:0000256" key="5">
    <source>
        <dbReference type="SAM" id="Phobius"/>
    </source>
</evidence>
<feature type="transmembrane region" description="Helical" evidence="5">
    <location>
        <begin position="195"/>
        <end position="222"/>
    </location>
</feature>
<keyword evidence="8" id="KW-1185">Reference proteome</keyword>
<dbReference type="AlphaFoldDB" id="A0A1G8T0Q1"/>
<reference evidence="7 8" key="1">
    <citation type="submission" date="2016-10" db="EMBL/GenBank/DDBJ databases">
        <authorList>
            <person name="de Groot N.N."/>
        </authorList>
    </citation>
    <scope>NUCLEOTIDE SEQUENCE [LARGE SCALE GENOMIC DNA]</scope>
    <source>
        <strain evidence="7 8">CGMCC 1.10076</strain>
    </source>
</reference>
<evidence type="ECO:0000256" key="4">
    <source>
        <dbReference type="ARBA" id="ARBA00023136"/>
    </source>
</evidence>
<name>A0A1G8T0Q1_9FLAO</name>
<feature type="transmembrane region" description="Helical" evidence="5">
    <location>
        <begin position="98"/>
        <end position="118"/>
    </location>
</feature>
<evidence type="ECO:0000259" key="6">
    <source>
        <dbReference type="Pfam" id="PF04932"/>
    </source>
</evidence>
<evidence type="ECO:0000256" key="1">
    <source>
        <dbReference type="ARBA" id="ARBA00004141"/>
    </source>
</evidence>
<evidence type="ECO:0000313" key="8">
    <source>
        <dbReference type="Proteomes" id="UP000199580"/>
    </source>
</evidence>
<dbReference type="PANTHER" id="PTHR37422:SF13">
    <property type="entry name" value="LIPOPOLYSACCHARIDE BIOSYNTHESIS PROTEIN PA4999-RELATED"/>
    <property type="match status" value="1"/>
</dbReference>
<evidence type="ECO:0000313" key="7">
    <source>
        <dbReference type="EMBL" id="SDJ35016.1"/>
    </source>
</evidence>
<evidence type="ECO:0000256" key="2">
    <source>
        <dbReference type="ARBA" id="ARBA00022692"/>
    </source>
</evidence>
<dbReference type="InterPro" id="IPR007016">
    <property type="entry name" value="O-antigen_ligase-rel_domated"/>
</dbReference>
<dbReference type="EMBL" id="FNEZ01000001">
    <property type="protein sequence ID" value="SDJ35016.1"/>
    <property type="molecule type" value="Genomic_DNA"/>
</dbReference>
<evidence type="ECO:0000256" key="3">
    <source>
        <dbReference type="ARBA" id="ARBA00022989"/>
    </source>
</evidence>
<dbReference type="STRING" id="1128970.SAMN04487935_0775"/>